<keyword evidence="1" id="KW-0472">Membrane</keyword>
<gene>
    <name evidence="2" type="ORF">MA16_Dca026548</name>
</gene>
<name>A0A2I0V7Y7_9ASPA</name>
<keyword evidence="1" id="KW-0812">Transmembrane</keyword>
<feature type="transmembrane region" description="Helical" evidence="1">
    <location>
        <begin position="7"/>
        <end position="24"/>
    </location>
</feature>
<protein>
    <submittedName>
        <fullName evidence="2">Uncharacterized protein</fullName>
    </submittedName>
</protein>
<dbReference type="AlphaFoldDB" id="A0A2I0V7Y7"/>
<feature type="transmembrane region" description="Helical" evidence="1">
    <location>
        <begin position="30"/>
        <end position="50"/>
    </location>
</feature>
<sequence length="53" mass="6272">MRLWIILKDLQFLNILMLLLLLLFPNLRILIIGMIFGLLVYVLCFINSLLKLL</sequence>
<organism evidence="2 3">
    <name type="scientific">Dendrobium catenatum</name>
    <dbReference type="NCBI Taxonomy" id="906689"/>
    <lineage>
        <taxon>Eukaryota</taxon>
        <taxon>Viridiplantae</taxon>
        <taxon>Streptophyta</taxon>
        <taxon>Embryophyta</taxon>
        <taxon>Tracheophyta</taxon>
        <taxon>Spermatophyta</taxon>
        <taxon>Magnoliopsida</taxon>
        <taxon>Liliopsida</taxon>
        <taxon>Asparagales</taxon>
        <taxon>Orchidaceae</taxon>
        <taxon>Epidendroideae</taxon>
        <taxon>Malaxideae</taxon>
        <taxon>Dendrobiinae</taxon>
        <taxon>Dendrobium</taxon>
    </lineage>
</organism>
<dbReference type="EMBL" id="KZ505459">
    <property type="protein sequence ID" value="PKU59523.1"/>
    <property type="molecule type" value="Genomic_DNA"/>
</dbReference>
<keyword evidence="3" id="KW-1185">Reference proteome</keyword>
<proteinExistence type="predicted"/>
<evidence type="ECO:0000256" key="1">
    <source>
        <dbReference type="SAM" id="Phobius"/>
    </source>
</evidence>
<reference evidence="2 3" key="2">
    <citation type="journal article" date="2017" name="Nature">
        <title>The Apostasia genome and the evolution of orchids.</title>
        <authorList>
            <person name="Zhang G.Q."/>
            <person name="Liu K.W."/>
            <person name="Li Z."/>
            <person name="Lohaus R."/>
            <person name="Hsiao Y.Y."/>
            <person name="Niu S.C."/>
            <person name="Wang J.Y."/>
            <person name="Lin Y.C."/>
            <person name="Xu Q."/>
            <person name="Chen L.J."/>
            <person name="Yoshida K."/>
            <person name="Fujiwara S."/>
            <person name="Wang Z.W."/>
            <person name="Zhang Y.Q."/>
            <person name="Mitsuda N."/>
            <person name="Wang M."/>
            <person name="Liu G.H."/>
            <person name="Pecoraro L."/>
            <person name="Huang H.X."/>
            <person name="Xiao X.J."/>
            <person name="Lin M."/>
            <person name="Wu X.Y."/>
            <person name="Wu W.L."/>
            <person name="Chen Y.Y."/>
            <person name="Chang S.B."/>
            <person name="Sakamoto S."/>
            <person name="Ohme-Takagi M."/>
            <person name="Yagi M."/>
            <person name="Zeng S.J."/>
            <person name="Shen C.Y."/>
            <person name="Yeh C.M."/>
            <person name="Luo Y.B."/>
            <person name="Tsai W.C."/>
            <person name="Van de Peer Y."/>
            <person name="Liu Z.J."/>
        </authorList>
    </citation>
    <scope>NUCLEOTIDE SEQUENCE [LARGE SCALE GENOMIC DNA]</scope>
    <source>
        <tissue evidence="2">The whole plant</tissue>
    </source>
</reference>
<evidence type="ECO:0000313" key="2">
    <source>
        <dbReference type="EMBL" id="PKU59523.1"/>
    </source>
</evidence>
<reference evidence="2 3" key="1">
    <citation type="journal article" date="2016" name="Sci. Rep.">
        <title>The Dendrobium catenatum Lindl. genome sequence provides insights into polysaccharide synthase, floral development and adaptive evolution.</title>
        <authorList>
            <person name="Zhang G.Q."/>
            <person name="Xu Q."/>
            <person name="Bian C."/>
            <person name="Tsai W.C."/>
            <person name="Yeh C.M."/>
            <person name="Liu K.W."/>
            <person name="Yoshida K."/>
            <person name="Zhang L.S."/>
            <person name="Chang S.B."/>
            <person name="Chen F."/>
            <person name="Shi Y."/>
            <person name="Su Y.Y."/>
            <person name="Zhang Y.Q."/>
            <person name="Chen L.J."/>
            <person name="Yin Y."/>
            <person name="Lin M."/>
            <person name="Huang H."/>
            <person name="Deng H."/>
            <person name="Wang Z.W."/>
            <person name="Zhu S.L."/>
            <person name="Zhao X."/>
            <person name="Deng C."/>
            <person name="Niu S.C."/>
            <person name="Huang J."/>
            <person name="Wang M."/>
            <person name="Liu G.H."/>
            <person name="Yang H.J."/>
            <person name="Xiao X.J."/>
            <person name="Hsiao Y.Y."/>
            <person name="Wu W.L."/>
            <person name="Chen Y.Y."/>
            <person name="Mitsuda N."/>
            <person name="Ohme-Takagi M."/>
            <person name="Luo Y.B."/>
            <person name="Van de Peer Y."/>
            <person name="Liu Z.J."/>
        </authorList>
    </citation>
    <scope>NUCLEOTIDE SEQUENCE [LARGE SCALE GENOMIC DNA]</scope>
    <source>
        <tissue evidence="2">The whole plant</tissue>
    </source>
</reference>
<evidence type="ECO:0000313" key="3">
    <source>
        <dbReference type="Proteomes" id="UP000233837"/>
    </source>
</evidence>
<dbReference type="Proteomes" id="UP000233837">
    <property type="component" value="Unassembled WGS sequence"/>
</dbReference>
<accession>A0A2I0V7Y7</accession>
<keyword evidence="1" id="KW-1133">Transmembrane helix</keyword>